<protein>
    <recommendedName>
        <fullName evidence="3">FCP1 homology domain-containing protein</fullName>
    </recommendedName>
</protein>
<evidence type="ECO:0008006" key="3">
    <source>
        <dbReference type="Google" id="ProtNLM"/>
    </source>
</evidence>
<organism evidence="1 2">
    <name type="scientific">Herbaspirillum rubrisubalbicans</name>
    <dbReference type="NCBI Taxonomy" id="80842"/>
    <lineage>
        <taxon>Bacteria</taxon>
        <taxon>Pseudomonadati</taxon>
        <taxon>Pseudomonadota</taxon>
        <taxon>Betaproteobacteria</taxon>
        <taxon>Burkholderiales</taxon>
        <taxon>Oxalobacteraceae</taxon>
        <taxon>Herbaspirillum</taxon>
    </lineage>
</organism>
<keyword evidence="2" id="KW-1185">Reference proteome</keyword>
<proteinExistence type="predicted"/>
<dbReference type="RefSeq" id="WP_112070112.1">
    <property type="nucleotide sequence ID" value="NZ_JUGD01000047.1"/>
</dbReference>
<dbReference type="Pfam" id="PF18143">
    <property type="entry name" value="HAD_SAK_2"/>
    <property type="match status" value="1"/>
</dbReference>
<dbReference type="Proteomes" id="UP000248631">
    <property type="component" value="Unassembled WGS sequence"/>
</dbReference>
<evidence type="ECO:0000313" key="2">
    <source>
        <dbReference type="Proteomes" id="UP000248631"/>
    </source>
</evidence>
<evidence type="ECO:0000313" key="1">
    <source>
        <dbReference type="EMBL" id="RAM61251.1"/>
    </source>
</evidence>
<gene>
    <name evidence="1" type="ORF">RB24_26120</name>
</gene>
<dbReference type="EMBL" id="JUGD01000047">
    <property type="protein sequence ID" value="RAM61251.1"/>
    <property type="molecule type" value="Genomic_DNA"/>
</dbReference>
<reference evidence="1 2" key="1">
    <citation type="submission" date="2014-12" db="EMBL/GenBank/DDBJ databases">
        <title>Complete genome sequence of Herbaspirillum rubrisubalbicans Os38.</title>
        <authorList>
            <person name="Chen M."/>
            <person name="An Q."/>
        </authorList>
    </citation>
    <scope>NUCLEOTIDE SEQUENCE [LARGE SCALE GENOMIC DNA]</scope>
    <source>
        <strain evidence="1 2">Os38</strain>
    </source>
</reference>
<comment type="caution">
    <text evidence="1">The sequence shown here is derived from an EMBL/GenBank/DDBJ whole genome shotgun (WGS) entry which is preliminary data.</text>
</comment>
<name>A0ABX9BU58_9BURK</name>
<sequence>MILFLDFDGVLHPLSRPNGAFAMLPHFEQVMLDYPDVDIVISSAWREEHSIEKLRLVFSESFRHKIIDVTPVIRASSPHTREIEILSWLRETGREYEAWLALDDSEWLFSPGCRHLLLTDTNIGFSVQIEHLLRKALSPYKRS</sequence>
<accession>A0ABX9BU58</accession>